<protein>
    <submittedName>
        <fullName evidence="2">NAD-dependent epimerase/dehydratase family protein</fullName>
    </submittedName>
</protein>
<sequence length="313" mass="33564">MESAASQPRVLVTGASGFTGRYVVQELLAHGWQVSALLQSAATPQESLPAGVTPLYAHLLDAPAVAAAVRAAQPQAVIHLAAVAFVAHGQAQDFYQVNLIGTRNLLAALAELRQQPARVLLASSANVYGNAAAGRLGEDTPMRPANDYAVSKAAMEMMAQLWAPALPLLIVRPFNYTGVGQGEQYLVPKIVAHFRRRAAQIELGNLHVWRDFSDVRYVAAVYRRLLQAPMPASGSILNIGSGQLHSLGEIIEMAQNLTGHTLQVRVNPAFVRANEVRELCADTTALQAALGQPPLPPIALRDTLAWMLQETPP</sequence>
<organism evidence="2 3">
    <name type="scientific">Allofranklinella schreckenbergeri</name>
    <dbReference type="NCBI Taxonomy" id="1076744"/>
    <lineage>
        <taxon>Bacteria</taxon>
        <taxon>Pseudomonadati</taxon>
        <taxon>Pseudomonadota</taxon>
        <taxon>Betaproteobacteria</taxon>
        <taxon>Burkholderiales</taxon>
        <taxon>Comamonadaceae</taxon>
        <taxon>Allofranklinella</taxon>
    </lineage>
</organism>
<dbReference type="Pfam" id="PF16363">
    <property type="entry name" value="GDP_Man_Dehyd"/>
    <property type="match status" value="1"/>
</dbReference>
<dbReference type="AlphaFoldDB" id="A0A3M6Q8X8"/>
<dbReference type="SUPFAM" id="SSF51735">
    <property type="entry name" value="NAD(P)-binding Rossmann-fold domains"/>
    <property type="match status" value="1"/>
</dbReference>
<dbReference type="EMBL" id="RDQM01000004">
    <property type="protein sequence ID" value="RMW99635.1"/>
    <property type="molecule type" value="Genomic_DNA"/>
</dbReference>
<reference evidence="2 3" key="1">
    <citation type="submission" date="2018-10" db="EMBL/GenBank/DDBJ databases">
        <title>Comamonadaceae CDC group NO-1 genome sequencing and assembly.</title>
        <authorList>
            <person name="Bernier A.-M."/>
            <person name="Bernard K."/>
        </authorList>
    </citation>
    <scope>NUCLEOTIDE SEQUENCE [LARGE SCALE GENOMIC DNA]</scope>
    <source>
        <strain evidence="2 3">NML970147</strain>
    </source>
</reference>
<name>A0A3M6Q8X8_9BURK</name>
<comment type="caution">
    <text evidence="2">The sequence shown here is derived from an EMBL/GenBank/DDBJ whole genome shotgun (WGS) entry which is preliminary data.</text>
</comment>
<dbReference type="InterPro" id="IPR016040">
    <property type="entry name" value="NAD(P)-bd_dom"/>
</dbReference>
<dbReference type="PANTHER" id="PTHR43000">
    <property type="entry name" value="DTDP-D-GLUCOSE 4,6-DEHYDRATASE-RELATED"/>
    <property type="match status" value="1"/>
</dbReference>
<evidence type="ECO:0000313" key="3">
    <source>
        <dbReference type="Proteomes" id="UP000267521"/>
    </source>
</evidence>
<dbReference type="RefSeq" id="WP_122237845.1">
    <property type="nucleotide sequence ID" value="NZ_RDQM01000004.1"/>
</dbReference>
<evidence type="ECO:0000259" key="1">
    <source>
        <dbReference type="Pfam" id="PF16363"/>
    </source>
</evidence>
<feature type="domain" description="NAD(P)-binding" evidence="1">
    <location>
        <begin position="11"/>
        <end position="291"/>
    </location>
</feature>
<gene>
    <name evidence="2" type="ORF">EBQ26_04645</name>
</gene>
<dbReference type="Gene3D" id="3.40.50.720">
    <property type="entry name" value="NAD(P)-binding Rossmann-like Domain"/>
    <property type="match status" value="1"/>
</dbReference>
<dbReference type="Gene3D" id="3.90.25.10">
    <property type="entry name" value="UDP-galactose 4-epimerase, domain 1"/>
    <property type="match status" value="1"/>
</dbReference>
<dbReference type="Proteomes" id="UP000267521">
    <property type="component" value="Unassembled WGS sequence"/>
</dbReference>
<accession>A0A3M6Q8X8</accession>
<dbReference type="InterPro" id="IPR036291">
    <property type="entry name" value="NAD(P)-bd_dom_sf"/>
</dbReference>
<proteinExistence type="predicted"/>
<evidence type="ECO:0000313" key="2">
    <source>
        <dbReference type="EMBL" id="RMW99635.1"/>
    </source>
</evidence>